<organism evidence="4 5">
    <name type="scientific">Juglans regia</name>
    <name type="common">English walnut</name>
    <dbReference type="NCBI Taxonomy" id="51240"/>
    <lineage>
        <taxon>Eukaryota</taxon>
        <taxon>Viridiplantae</taxon>
        <taxon>Streptophyta</taxon>
        <taxon>Embryophyta</taxon>
        <taxon>Tracheophyta</taxon>
        <taxon>Spermatophyta</taxon>
        <taxon>Magnoliopsida</taxon>
        <taxon>eudicotyledons</taxon>
        <taxon>Gunneridae</taxon>
        <taxon>Pentapetalae</taxon>
        <taxon>rosids</taxon>
        <taxon>fabids</taxon>
        <taxon>Fagales</taxon>
        <taxon>Juglandaceae</taxon>
        <taxon>Juglans</taxon>
    </lineage>
</organism>
<comment type="caution">
    <text evidence="4">The sequence shown here is derived from an EMBL/GenBank/DDBJ whole genome shotgun (WGS) entry which is preliminary data.</text>
</comment>
<proteinExistence type="predicted"/>
<evidence type="ECO:0000259" key="2">
    <source>
        <dbReference type="Pfam" id="PF13976"/>
    </source>
</evidence>
<dbReference type="EMBL" id="LIHL02000005">
    <property type="protein sequence ID" value="KAF5471062.1"/>
    <property type="molecule type" value="Genomic_DNA"/>
</dbReference>
<evidence type="ECO:0000259" key="3">
    <source>
        <dbReference type="Pfam" id="PF14244"/>
    </source>
</evidence>
<evidence type="ECO:0008006" key="6">
    <source>
        <dbReference type="Google" id="ProtNLM"/>
    </source>
</evidence>
<feature type="region of interest" description="Disordered" evidence="1">
    <location>
        <begin position="1"/>
        <end position="28"/>
    </location>
</feature>
<name>A0A833XLJ1_JUGRE</name>
<dbReference type="Gramene" id="Jr05_13490_p1">
    <property type="protein sequence ID" value="cds.Jr05_13490_p1"/>
    <property type="gene ID" value="Jr05_13490"/>
</dbReference>
<dbReference type="PANTHER" id="PTHR37610:SF81">
    <property type="entry name" value="RETROTRANSPOSON COPIA-LIKE N-TERMINAL DOMAIN-CONTAINING PROTEIN"/>
    <property type="match status" value="1"/>
</dbReference>
<feature type="domain" description="Retrotransposon Copia-like N-terminal" evidence="3">
    <location>
        <begin position="29"/>
        <end position="64"/>
    </location>
</feature>
<evidence type="ECO:0000256" key="1">
    <source>
        <dbReference type="SAM" id="MobiDB-lite"/>
    </source>
</evidence>
<sequence>MTEINPLNSSESSHPSNPSNDSSSPYYLHPRDNPDSLLVSEIFVGDNYIAWSRSITMALTVKNKDQSAKKMIGIAFEKYGLYHLSQITSKEATCNQPQFNSSSFASAITQTQLDIWHYRLGHVSNSRLPSLRQIEPSISLDSTN</sequence>
<dbReference type="PANTHER" id="PTHR37610">
    <property type="entry name" value="CCHC-TYPE DOMAIN-CONTAINING PROTEIN"/>
    <property type="match status" value="1"/>
</dbReference>
<feature type="domain" description="GAG-pre-integrase" evidence="2">
    <location>
        <begin position="80"/>
        <end position="131"/>
    </location>
</feature>
<gene>
    <name evidence="4" type="ORF">F2P56_011534</name>
</gene>
<dbReference type="Pfam" id="PF13976">
    <property type="entry name" value="gag_pre-integrs"/>
    <property type="match status" value="1"/>
</dbReference>
<reference evidence="4" key="1">
    <citation type="submission" date="2015-10" db="EMBL/GenBank/DDBJ databases">
        <authorList>
            <person name="Martinez-Garcia P.J."/>
            <person name="Crepeau M.W."/>
            <person name="Puiu D."/>
            <person name="Gonzalez-Ibeas D."/>
            <person name="Whalen J."/>
            <person name="Stevens K."/>
            <person name="Paul R."/>
            <person name="Butterfield T."/>
            <person name="Britton M."/>
            <person name="Reagan R."/>
            <person name="Chakraborty S."/>
            <person name="Walawage S.L."/>
            <person name="Vasquez-Gross H.A."/>
            <person name="Cardeno C."/>
            <person name="Famula R."/>
            <person name="Pratt K."/>
            <person name="Kuruganti S."/>
            <person name="Aradhya M.K."/>
            <person name="Leslie C.A."/>
            <person name="Dandekar A.M."/>
            <person name="Salzberg S.L."/>
            <person name="Wegrzyn J.L."/>
            <person name="Langley C.H."/>
            <person name="Neale D.B."/>
        </authorList>
    </citation>
    <scope>NUCLEOTIDE SEQUENCE</scope>
    <source>
        <tissue evidence="4">Leaves</tissue>
    </source>
</reference>
<dbReference type="InterPro" id="IPR025724">
    <property type="entry name" value="GAG-pre-integrase_dom"/>
</dbReference>
<accession>A0A833XLJ1</accession>
<dbReference type="Pfam" id="PF14244">
    <property type="entry name" value="Retrotran_gag_3"/>
    <property type="match status" value="1"/>
</dbReference>
<dbReference type="InterPro" id="IPR029472">
    <property type="entry name" value="Copia-like_N"/>
</dbReference>
<dbReference type="AlphaFoldDB" id="A0A833XLJ1"/>
<dbReference type="Proteomes" id="UP000619265">
    <property type="component" value="Unassembled WGS sequence"/>
</dbReference>
<feature type="non-terminal residue" evidence="4">
    <location>
        <position position="1"/>
    </location>
</feature>
<evidence type="ECO:0000313" key="5">
    <source>
        <dbReference type="Proteomes" id="UP000619265"/>
    </source>
</evidence>
<feature type="compositionally biased region" description="Low complexity" evidence="1">
    <location>
        <begin position="1"/>
        <end position="25"/>
    </location>
</feature>
<protein>
    <recommendedName>
        <fullName evidence="6">Retrotransposon Copia-like N-terminal domain-containing protein</fullName>
    </recommendedName>
</protein>
<evidence type="ECO:0000313" key="4">
    <source>
        <dbReference type="EMBL" id="KAF5471062.1"/>
    </source>
</evidence>
<reference evidence="4" key="2">
    <citation type="submission" date="2020-03" db="EMBL/GenBank/DDBJ databases">
        <title>Walnut 2.0.</title>
        <authorList>
            <person name="Marrano A."/>
            <person name="Britton M."/>
            <person name="Zimin A.V."/>
            <person name="Zaini P.A."/>
            <person name="Workman R."/>
            <person name="Puiu D."/>
            <person name="Bianco L."/>
            <person name="Allen B.J."/>
            <person name="Troggio M."/>
            <person name="Leslie C.A."/>
            <person name="Timp W."/>
            <person name="Dendekar A."/>
            <person name="Salzberg S.L."/>
            <person name="Neale D.B."/>
        </authorList>
    </citation>
    <scope>NUCLEOTIDE SEQUENCE</scope>
    <source>
        <tissue evidence="4">Leaves</tissue>
    </source>
</reference>